<sequence length="256" mass="29037">MKSSPGRLRGKVGWTVENFAERIFISSPRLFSFSHRVLGSLRHPYVVVVVDLLNSNSCANKNRVEEFMGAFLQSREEEEKWGRVASMFDSKLTAEEVDTLRRKVSLNADIRISIEALWSGLGGVSNGVVKEDDYNTFHFRMYSYLLGIDNVSAITSTSASVLEDFIYDKRGGNGVPFGSFAVSMLELADNWTRTRKPDDYVRFLNDVHDNCLPRPPKLPAKHDISLSYEKPVYFSGGLVCRVDDDDHVEYVKKKLH</sequence>
<gene>
    <name evidence="1" type="ORF">TM35_000173210</name>
</gene>
<name>A0A1X0NW65_9TRYP</name>
<keyword evidence="2" id="KW-1185">Reference proteome</keyword>
<dbReference type="RefSeq" id="XP_028882515.1">
    <property type="nucleotide sequence ID" value="XM_029026400.1"/>
</dbReference>
<organism evidence="1 2">
    <name type="scientific">Trypanosoma theileri</name>
    <dbReference type="NCBI Taxonomy" id="67003"/>
    <lineage>
        <taxon>Eukaryota</taxon>
        <taxon>Discoba</taxon>
        <taxon>Euglenozoa</taxon>
        <taxon>Kinetoplastea</taxon>
        <taxon>Metakinetoplastina</taxon>
        <taxon>Trypanosomatida</taxon>
        <taxon>Trypanosomatidae</taxon>
        <taxon>Trypanosoma</taxon>
    </lineage>
</organism>
<accession>A0A1X0NW65</accession>
<protein>
    <submittedName>
        <fullName evidence="1">Uncharacterized protein</fullName>
    </submittedName>
</protein>
<dbReference type="EMBL" id="NBCO01000017">
    <property type="protein sequence ID" value="ORC88449.1"/>
    <property type="molecule type" value="Genomic_DNA"/>
</dbReference>
<reference evidence="1 2" key="1">
    <citation type="submission" date="2017-03" db="EMBL/GenBank/DDBJ databases">
        <title>An alternative strategy for trypanosome survival in the mammalian bloodstream revealed through genome and transcriptome analysis of the ubiquitous bovine parasite Trypanosoma (Megatrypanum) theileri.</title>
        <authorList>
            <person name="Kelly S."/>
            <person name="Ivens A."/>
            <person name="Mott A."/>
            <person name="O'Neill E."/>
            <person name="Emms D."/>
            <person name="Macleod O."/>
            <person name="Voorheis P."/>
            <person name="Matthews J."/>
            <person name="Matthews K."/>
            <person name="Carrington M."/>
        </authorList>
    </citation>
    <scope>NUCLEOTIDE SEQUENCE [LARGE SCALE GENOMIC DNA]</scope>
    <source>
        <strain evidence="1">Edinburgh</strain>
    </source>
</reference>
<evidence type="ECO:0000313" key="1">
    <source>
        <dbReference type="EMBL" id="ORC88449.1"/>
    </source>
</evidence>
<dbReference type="GeneID" id="39986180"/>
<dbReference type="VEuPathDB" id="TriTrypDB:TM35_000173210"/>
<proteinExistence type="predicted"/>
<dbReference type="OrthoDB" id="264265at2759"/>
<comment type="caution">
    <text evidence="1">The sequence shown here is derived from an EMBL/GenBank/DDBJ whole genome shotgun (WGS) entry which is preliminary data.</text>
</comment>
<dbReference type="Proteomes" id="UP000192257">
    <property type="component" value="Unassembled WGS sequence"/>
</dbReference>
<evidence type="ECO:0000313" key="2">
    <source>
        <dbReference type="Proteomes" id="UP000192257"/>
    </source>
</evidence>
<dbReference type="AlphaFoldDB" id="A0A1X0NW65"/>